<accession>A0A9P0ZE94</accession>
<feature type="domain" description="GRF-type" evidence="5">
    <location>
        <begin position="39"/>
        <end position="86"/>
    </location>
</feature>
<keyword evidence="1" id="KW-0479">Metal-binding</keyword>
<keyword evidence="3" id="KW-0862">Zinc</keyword>
<evidence type="ECO:0000256" key="3">
    <source>
        <dbReference type="ARBA" id="ARBA00022833"/>
    </source>
</evidence>
<evidence type="ECO:0000256" key="2">
    <source>
        <dbReference type="ARBA" id="ARBA00022771"/>
    </source>
</evidence>
<dbReference type="AlphaFoldDB" id="A0A9P0ZE94"/>
<name>A0A9P0ZE94_CUSEU</name>
<sequence length="156" mass="17734">MGDRSSPSRSAALQKSSPIDSVQCGTNIETQYGGGVRFCKCRRRTEIPVKARLWTSWTDKNPGRRFYGCPHYENDGCGFFEWHDEPLTNRAKHVINDLKMENRRLVSTIMGLEEAIRAGEAIIAGGEFEETPIPEYDHTSKQNLEFQELNHTEVAD</sequence>
<proteinExistence type="predicted"/>
<protein>
    <recommendedName>
        <fullName evidence="5">GRF-type domain-containing protein</fullName>
    </recommendedName>
</protein>
<evidence type="ECO:0000256" key="4">
    <source>
        <dbReference type="PROSITE-ProRule" id="PRU01343"/>
    </source>
</evidence>
<reference evidence="6" key="1">
    <citation type="submission" date="2022-07" db="EMBL/GenBank/DDBJ databases">
        <authorList>
            <person name="Macas J."/>
            <person name="Novak P."/>
            <person name="Neumann P."/>
        </authorList>
    </citation>
    <scope>NUCLEOTIDE SEQUENCE</scope>
</reference>
<evidence type="ECO:0000313" key="7">
    <source>
        <dbReference type="Proteomes" id="UP001152484"/>
    </source>
</evidence>
<dbReference type="PANTHER" id="PTHR33248">
    <property type="entry name" value="ZINC ION-BINDING PROTEIN"/>
    <property type="match status" value="1"/>
</dbReference>
<evidence type="ECO:0000313" key="6">
    <source>
        <dbReference type="EMBL" id="CAH9099878.1"/>
    </source>
</evidence>
<dbReference type="InterPro" id="IPR010666">
    <property type="entry name" value="Znf_GRF"/>
</dbReference>
<gene>
    <name evidence="6" type="ORF">CEURO_LOCUS14661</name>
</gene>
<dbReference type="Proteomes" id="UP001152484">
    <property type="component" value="Unassembled WGS sequence"/>
</dbReference>
<dbReference type="GO" id="GO:0008270">
    <property type="term" value="F:zinc ion binding"/>
    <property type="evidence" value="ECO:0007669"/>
    <property type="project" value="UniProtKB-KW"/>
</dbReference>
<evidence type="ECO:0000259" key="5">
    <source>
        <dbReference type="PROSITE" id="PS51999"/>
    </source>
</evidence>
<dbReference type="OrthoDB" id="1303584at2759"/>
<evidence type="ECO:0000256" key="1">
    <source>
        <dbReference type="ARBA" id="ARBA00022723"/>
    </source>
</evidence>
<dbReference type="EMBL" id="CAMAPE010000038">
    <property type="protein sequence ID" value="CAH9099878.1"/>
    <property type="molecule type" value="Genomic_DNA"/>
</dbReference>
<dbReference type="PROSITE" id="PS51999">
    <property type="entry name" value="ZF_GRF"/>
    <property type="match status" value="1"/>
</dbReference>
<dbReference type="Pfam" id="PF06839">
    <property type="entry name" value="Zn_ribbon_GRF"/>
    <property type="match status" value="1"/>
</dbReference>
<keyword evidence="2 4" id="KW-0863">Zinc-finger</keyword>
<organism evidence="6 7">
    <name type="scientific">Cuscuta europaea</name>
    <name type="common">European dodder</name>
    <dbReference type="NCBI Taxonomy" id="41803"/>
    <lineage>
        <taxon>Eukaryota</taxon>
        <taxon>Viridiplantae</taxon>
        <taxon>Streptophyta</taxon>
        <taxon>Embryophyta</taxon>
        <taxon>Tracheophyta</taxon>
        <taxon>Spermatophyta</taxon>
        <taxon>Magnoliopsida</taxon>
        <taxon>eudicotyledons</taxon>
        <taxon>Gunneridae</taxon>
        <taxon>Pentapetalae</taxon>
        <taxon>asterids</taxon>
        <taxon>lamiids</taxon>
        <taxon>Solanales</taxon>
        <taxon>Convolvulaceae</taxon>
        <taxon>Cuscuteae</taxon>
        <taxon>Cuscuta</taxon>
        <taxon>Cuscuta subgen. Cuscuta</taxon>
    </lineage>
</organism>
<comment type="caution">
    <text evidence="6">The sequence shown here is derived from an EMBL/GenBank/DDBJ whole genome shotgun (WGS) entry which is preliminary data.</text>
</comment>
<keyword evidence="7" id="KW-1185">Reference proteome</keyword>